<dbReference type="PANTHER" id="PTHR48100:SF1">
    <property type="entry name" value="HISTIDINE PHOSPHATASE FAMILY PROTEIN-RELATED"/>
    <property type="match status" value="1"/>
</dbReference>
<organism evidence="2 3">
    <name type="scientific">Phytophthora fragariaefolia</name>
    <dbReference type="NCBI Taxonomy" id="1490495"/>
    <lineage>
        <taxon>Eukaryota</taxon>
        <taxon>Sar</taxon>
        <taxon>Stramenopiles</taxon>
        <taxon>Oomycota</taxon>
        <taxon>Peronosporomycetes</taxon>
        <taxon>Peronosporales</taxon>
        <taxon>Peronosporaceae</taxon>
        <taxon>Phytophthora</taxon>
    </lineage>
</organism>
<name>A0A9W6X8V1_9STRA</name>
<evidence type="ECO:0000313" key="2">
    <source>
        <dbReference type="EMBL" id="GMF33723.1"/>
    </source>
</evidence>
<feature type="region of interest" description="Disordered" evidence="1">
    <location>
        <begin position="120"/>
        <end position="150"/>
    </location>
</feature>
<dbReference type="InterPro" id="IPR029033">
    <property type="entry name" value="His_PPase_superfam"/>
</dbReference>
<dbReference type="Gene3D" id="3.40.50.1240">
    <property type="entry name" value="Phosphoglycerate mutase-like"/>
    <property type="match status" value="1"/>
</dbReference>
<reference evidence="2" key="1">
    <citation type="submission" date="2023-04" db="EMBL/GenBank/DDBJ databases">
        <title>Phytophthora fragariaefolia NBRC 109709.</title>
        <authorList>
            <person name="Ichikawa N."/>
            <person name="Sato H."/>
            <person name="Tonouchi N."/>
        </authorList>
    </citation>
    <scope>NUCLEOTIDE SEQUENCE</scope>
    <source>
        <strain evidence="2">NBRC 109709</strain>
    </source>
</reference>
<dbReference type="Pfam" id="PF00300">
    <property type="entry name" value="His_Phos_1"/>
    <property type="match status" value="1"/>
</dbReference>
<evidence type="ECO:0000313" key="3">
    <source>
        <dbReference type="Proteomes" id="UP001165121"/>
    </source>
</evidence>
<gene>
    <name evidence="2" type="ORF">Pfra01_000843800</name>
</gene>
<dbReference type="SUPFAM" id="SSF53254">
    <property type="entry name" value="Phosphoglycerate mutase-like"/>
    <property type="match status" value="1"/>
</dbReference>
<comment type="caution">
    <text evidence="2">The sequence shown here is derived from an EMBL/GenBank/DDBJ whole genome shotgun (WGS) entry which is preliminary data.</text>
</comment>
<dbReference type="CDD" id="cd07067">
    <property type="entry name" value="HP_PGM_like"/>
    <property type="match status" value="1"/>
</dbReference>
<dbReference type="GO" id="GO:0016791">
    <property type="term" value="F:phosphatase activity"/>
    <property type="evidence" value="ECO:0007669"/>
    <property type="project" value="TreeGrafter"/>
</dbReference>
<dbReference type="InterPro" id="IPR013078">
    <property type="entry name" value="His_Pase_superF_clade-1"/>
</dbReference>
<dbReference type="Proteomes" id="UP001165121">
    <property type="component" value="Unassembled WGS sequence"/>
</dbReference>
<sequence length="418" mass="45941">MASLSQDTFEVISGPRQASGQASAKTIARKSRHPLALLARTLGQTHVHVSTEPVYFVDAFSLLYIRALLIDRMQHSMLISFFRWAVCVIRSDPQPPNLIPDHQPDLTLTNVKCRWTDASVASAEQEAPGPSMTESSGPSRYSHADGDANGPRAAAASVRAVGGFFAPRAPVAGDASLFKRFQLAPASWDAFQRNFAQLLKPEGGASVPRRLKAVYLVRHAEGVHNAADKQFGTERWESELAFSDEYLDADLTPFGVHDAQSKGPSGVRAELEKGMPPIERVVVSPLSRAIQTAQNFFAKDQVPAAPFVSMENCREILGCHTCDKRRSVAELKLKFPDVDFSAIKDDHDPLWTPTHRETDEEMQARAKVFLLELFRDIPETNVVVVTHSGFMEALCAVVLGIRIHPANCEVIPLLLEAV</sequence>
<accession>A0A9W6X8V1</accession>
<feature type="region of interest" description="Disordered" evidence="1">
    <location>
        <begin position="1"/>
        <end position="25"/>
    </location>
</feature>
<dbReference type="AlphaFoldDB" id="A0A9W6X8V1"/>
<proteinExistence type="predicted"/>
<dbReference type="InterPro" id="IPR050275">
    <property type="entry name" value="PGM_Phosphatase"/>
</dbReference>
<dbReference type="GO" id="GO:0005737">
    <property type="term" value="C:cytoplasm"/>
    <property type="evidence" value="ECO:0007669"/>
    <property type="project" value="TreeGrafter"/>
</dbReference>
<dbReference type="PANTHER" id="PTHR48100">
    <property type="entry name" value="BROAD-SPECIFICITY PHOSPHATASE YOR283W-RELATED"/>
    <property type="match status" value="1"/>
</dbReference>
<protein>
    <submittedName>
        <fullName evidence="2">Unnamed protein product</fullName>
    </submittedName>
</protein>
<evidence type="ECO:0000256" key="1">
    <source>
        <dbReference type="SAM" id="MobiDB-lite"/>
    </source>
</evidence>
<dbReference type="OrthoDB" id="496981at2759"/>
<keyword evidence="3" id="KW-1185">Reference proteome</keyword>
<dbReference type="SMART" id="SM00855">
    <property type="entry name" value="PGAM"/>
    <property type="match status" value="1"/>
</dbReference>
<dbReference type="EMBL" id="BSXT01000763">
    <property type="protein sequence ID" value="GMF33723.1"/>
    <property type="molecule type" value="Genomic_DNA"/>
</dbReference>